<comment type="caution">
    <text evidence="1">The sequence shown here is derived from an EMBL/GenBank/DDBJ whole genome shotgun (WGS) entry which is preliminary data.</text>
</comment>
<organism evidence="1 2">
    <name type="scientific">Ditylenchus destructor</name>
    <dbReference type="NCBI Taxonomy" id="166010"/>
    <lineage>
        <taxon>Eukaryota</taxon>
        <taxon>Metazoa</taxon>
        <taxon>Ecdysozoa</taxon>
        <taxon>Nematoda</taxon>
        <taxon>Chromadorea</taxon>
        <taxon>Rhabditida</taxon>
        <taxon>Tylenchina</taxon>
        <taxon>Tylenchomorpha</taxon>
        <taxon>Sphaerularioidea</taxon>
        <taxon>Anguinidae</taxon>
        <taxon>Anguininae</taxon>
        <taxon>Ditylenchus</taxon>
    </lineage>
</organism>
<sequence>MIPYWCLLDILKFQNRNELERIQVTNRLLNNIVNKYFATYPLRVFPETMVHVQIRNGNFGLSFRKFRVGTCFMLDSRTWTHNNCAQECEHFYPFEVVRLFLCKNVRFKQAELYINDHHISKRYSACHIATLESISHVWAKKDLFIHDFSEKDPSSQSLILNSSSILQCRTLHVRDDRRRIQVLQYPNVYSLYALNTFGSVGSRETLPFTQQLIEQKALHRNSDTIFVFFAVKESVNKAVEFIKQNFFTSQDYCRLRLIITTFSPNHISEFREMNHRTNEVLELKHLSNEQAEKFNIRPFYDSGAMMIERYII</sequence>
<evidence type="ECO:0000313" key="1">
    <source>
        <dbReference type="EMBL" id="KAI1704994.1"/>
    </source>
</evidence>
<dbReference type="EMBL" id="JAKKPZ010000061">
    <property type="protein sequence ID" value="KAI1704994.1"/>
    <property type="molecule type" value="Genomic_DNA"/>
</dbReference>
<reference evidence="1" key="1">
    <citation type="submission" date="2022-01" db="EMBL/GenBank/DDBJ databases">
        <title>Genome Sequence Resource for Two Populations of Ditylenchus destructor, the Migratory Endoparasitic Phytonematode.</title>
        <authorList>
            <person name="Zhang H."/>
            <person name="Lin R."/>
            <person name="Xie B."/>
        </authorList>
    </citation>
    <scope>NUCLEOTIDE SEQUENCE</scope>
    <source>
        <strain evidence="1">BazhouSP</strain>
    </source>
</reference>
<keyword evidence="2" id="KW-1185">Reference proteome</keyword>
<gene>
    <name evidence="1" type="ORF">DdX_13925</name>
</gene>
<dbReference type="Proteomes" id="UP001201812">
    <property type="component" value="Unassembled WGS sequence"/>
</dbReference>
<proteinExistence type="predicted"/>
<name>A0AAD4R2E6_9BILA</name>
<dbReference type="AlphaFoldDB" id="A0AAD4R2E6"/>
<accession>A0AAD4R2E6</accession>
<protein>
    <submittedName>
        <fullName evidence="1">Uncharacterized protein</fullName>
    </submittedName>
</protein>
<evidence type="ECO:0000313" key="2">
    <source>
        <dbReference type="Proteomes" id="UP001201812"/>
    </source>
</evidence>